<keyword evidence="1" id="KW-0812">Transmembrane</keyword>
<reference evidence="2" key="2">
    <citation type="submission" date="2019-12" db="EMBL/GenBank/DDBJ databases">
        <authorList>
            <consortium name="NCBI Pathogen Detection Project"/>
        </authorList>
    </citation>
    <scope>NUCLEOTIDE SEQUENCE</scope>
    <source>
        <strain evidence="2">1930</strain>
    </source>
</reference>
<proteinExistence type="predicted"/>
<dbReference type="EMBL" id="DACQKT010000006">
    <property type="protein sequence ID" value="HAS6678092.1"/>
    <property type="molecule type" value="Genomic_DNA"/>
</dbReference>
<keyword evidence="1" id="KW-0472">Membrane</keyword>
<sequence>MYINQLLDAYKSAKNYVQDKQIAHDLGISVQKLSGIRKGERYLTENEALFLAKEIGADTESVLVYLAADKAKTYEAQQAWAKIAKKFNGLGLSSISMVCGMFALWLGDLKVAIAKCALCLLC</sequence>
<keyword evidence="1" id="KW-1133">Transmembrane helix</keyword>
<name>A0A8H9K1G1_VIBPH</name>
<dbReference type="Pfam" id="PF12472">
    <property type="entry name" value="DUF3693"/>
    <property type="match status" value="1"/>
</dbReference>
<evidence type="ECO:0000313" key="2">
    <source>
        <dbReference type="EMBL" id="HAS6678092.1"/>
    </source>
</evidence>
<dbReference type="AlphaFoldDB" id="A0A8H9K1G1"/>
<evidence type="ECO:0008006" key="3">
    <source>
        <dbReference type="Google" id="ProtNLM"/>
    </source>
</evidence>
<evidence type="ECO:0000256" key="1">
    <source>
        <dbReference type="SAM" id="Phobius"/>
    </source>
</evidence>
<feature type="transmembrane region" description="Helical" evidence="1">
    <location>
        <begin position="87"/>
        <end position="106"/>
    </location>
</feature>
<organism evidence="2">
    <name type="scientific">Vibrio parahaemolyticus</name>
    <dbReference type="NCBI Taxonomy" id="670"/>
    <lineage>
        <taxon>Bacteria</taxon>
        <taxon>Pseudomonadati</taxon>
        <taxon>Pseudomonadota</taxon>
        <taxon>Gammaproteobacteria</taxon>
        <taxon>Vibrionales</taxon>
        <taxon>Vibrionaceae</taxon>
        <taxon>Vibrio</taxon>
    </lineage>
</organism>
<dbReference type="Proteomes" id="UP000856022">
    <property type="component" value="Unassembled WGS sequence"/>
</dbReference>
<gene>
    <name evidence="2" type="ORF">I7278_14850</name>
</gene>
<protein>
    <recommendedName>
        <fullName evidence="3">Antirepressor</fullName>
    </recommendedName>
</protein>
<comment type="caution">
    <text evidence="2">The sequence shown here is derived from an EMBL/GenBank/DDBJ whole genome shotgun (WGS) entry which is preliminary data.</text>
</comment>
<reference evidence="2" key="1">
    <citation type="journal article" date="2018" name="Genome Biol.">
        <title>SKESA: strategic k-mer extension for scrupulous assemblies.</title>
        <authorList>
            <person name="Souvorov A."/>
            <person name="Agarwala R."/>
            <person name="Lipman D.J."/>
        </authorList>
    </citation>
    <scope>NUCLEOTIDE SEQUENCE</scope>
    <source>
        <strain evidence="2">1930</strain>
    </source>
</reference>
<accession>A0A8H9K1G1</accession>
<dbReference type="InterPro" id="IPR021096">
    <property type="entry name" value="Vibrio_phage_VSK_Orf152"/>
</dbReference>